<dbReference type="AlphaFoldDB" id="A0A383ECF8"/>
<keyword evidence="1" id="KW-1133">Transmembrane helix</keyword>
<evidence type="ECO:0000256" key="1">
    <source>
        <dbReference type="SAM" id="Phobius"/>
    </source>
</evidence>
<name>A0A383ECF8_9ZZZZ</name>
<sequence length="37" mass="4346">NGTHTNLYFIKVCVELRVFLGTFYYIISTLYEAVLMI</sequence>
<feature type="transmembrane region" description="Helical" evidence="1">
    <location>
        <begin position="7"/>
        <end position="27"/>
    </location>
</feature>
<dbReference type="EMBL" id="UINC01224604">
    <property type="protein sequence ID" value="SVE54299.1"/>
    <property type="molecule type" value="Genomic_DNA"/>
</dbReference>
<reference evidence="2" key="1">
    <citation type="submission" date="2018-05" db="EMBL/GenBank/DDBJ databases">
        <authorList>
            <person name="Lanie J.A."/>
            <person name="Ng W.-L."/>
            <person name="Kazmierczak K.M."/>
            <person name="Andrzejewski T.M."/>
            <person name="Davidsen T.M."/>
            <person name="Wayne K.J."/>
            <person name="Tettelin H."/>
            <person name="Glass J.I."/>
            <person name="Rusch D."/>
            <person name="Podicherti R."/>
            <person name="Tsui H.-C.T."/>
            <person name="Winkler M.E."/>
        </authorList>
    </citation>
    <scope>NUCLEOTIDE SEQUENCE</scope>
</reference>
<proteinExistence type="predicted"/>
<protein>
    <submittedName>
        <fullName evidence="2">Uncharacterized protein</fullName>
    </submittedName>
</protein>
<gene>
    <name evidence="2" type="ORF">METZ01_LOCUS507153</name>
</gene>
<evidence type="ECO:0000313" key="2">
    <source>
        <dbReference type="EMBL" id="SVE54299.1"/>
    </source>
</evidence>
<keyword evidence="1" id="KW-0472">Membrane</keyword>
<keyword evidence="1" id="KW-0812">Transmembrane</keyword>
<accession>A0A383ECF8</accession>
<feature type="non-terminal residue" evidence="2">
    <location>
        <position position="1"/>
    </location>
</feature>
<organism evidence="2">
    <name type="scientific">marine metagenome</name>
    <dbReference type="NCBI Taxonomy" id="408172"/>
    <lineage>
        <taxon>unclassified sequences</taxon>
        <taxon>metagenomes</taxon>
        <taxon>ecological metagenomes</taxon>
    </lineage>
</organism>